<evidence type="ECO:0000313" key="3">
    <source>
        <dbReference type="EMBL" id="KAG7388446.1"/>
    </source>
</evidence>
<name>A0A8T1W5A5_9STRA</name>
<comment type="caution">
    <text evidence="3">The sequence shown here is derived from an EMBL/GenBank/DDBJ whole genome shotgun (WGS) entry which is preliminary data.</text>
</comment>
<accession>A0A8T1W5A5</accession>
<organism evidence="3 4">
    <name type="scientific">Phytophthora pseudosyringae</name>
    <dbReference type="NCBI Taxonomy" id="221518"/>
    <lineage>
        <taxon>Eukaryota</taxon>
        <taxon>Sar</taxon>
        <taxon>Stramenopiles</taxon>
        <taxon>Oomycota</taxon>
        <taxon>Peronosporomycetes</taxon>
        <taxon>Peronosporales</taxon>
        <taxon>Peronosporaceae</taxon>
        <taxon>Phytophthora</taxon>
    </lineage>
</organism>
<gene>
    <name evidence="3" type="ORF">PHYPSEUDO_012507</name>
</gene>
<dbReference type="EMBL" id="JAGDFM010000060">
    <property type="protein sequence ID" value="KAG7388446.1"/>
    <property type="molecule type" value="Genomic_DNA"/>
</dbReference>
<keyword evidence="2" id="KW-1133">Transmembrane helix</keyword>
<feature type="transmembrane region" description="Helical" evidence="2">
    <location>
        <begin position="202"/>
        <end position="225"/>
    </location>
</feature>
<evidence type="ECO:0000256" key="2">
    <source>
        <dbReference type="SAM" id="Phobius"/>
    </source>
</evidence>
<dbReference type="OrthoDB" id="119193at2759"/>
<keyword evidence="2" id="KW-0472">Membrane</keyword>
<feature type="region of interest" description="Disordered" evidence="1">
    <location>
        <begin position="1"/>
        <end position="54"/>
    </location>
</feature>
<feature type="region of interest" description="Disordered" evidence="1">
    <location>
        <begin position="266"/>
        <end position="309"/>
    </location>
</feature>
<proteinExistence type="predicted"/>
<keyword evidence="2" id="KW-0812">Transmembrane</keyword>
<feature type="compositionally biased region" description="Low complexity" evidence="1">
    <location>
        <begin position="16"/>
        <end position="32"/>
    </location>
</feature>
<dbReference type="AlphaFoldDB" id="A0A8T1W5A5"/>
<evidence type="ECO:0000256" key="1">
    <source>
        <dbReference type="SAM" id="MobiDB-lite"/>
    </source>
</evidence>
<protein>
    <recommendedName>
        <fullName evidence="5">Transmembrane protein</fullName>
    </recommendedName>
</protein>
<reference evidence="3" key="1">
    <citation type="submission" date="2021-02" db="EMBL/GenBank/DDBJ databases">
        <authorList>
            <person name="Palmer J.M."/>
        </authorList>
    </citation>
    <scope>NUCLEOTIDE SEQUENCE</scope>
    <source>
        <strain evidence="3">SCRP734</strain>
    </source>
</reference>
<dbReference type="Proteomes" id="UP000694044">
    <property type="component" value="Unassembled WGS sequence"/>
</dbReference>
<evidence type="ECO:0008006" key="5">
    <source>
        <dbReference type="Google" id="ProtNLM"/>
    </source>
</evidence>
<keyword evidence="4" id="KW-1185">Reference proteome</keyword>
<evidence type="ECO:0000313" key="4">
    <source>
        <dbReference type="Proteomes" id="UP000694044"/>
    </source>
</evidence>
<sequence length="309" mass="34322">MFWSAALELKTQRAPSRAPSYGSFSRSSSSSSFHIPQSIPEHQPVSQFTSPLPDPRRVEEYFERPDTAFARTRASLQLSEHTQTALKTLLQGERQLKAKPTRGRAKVEPKPKAKFAPDMYSMSKISGYSARQAPMKELPERTPLLKPLARAHGQEEPNPQENSNEHNYWMLELERRRAGLRRSRRRTCTPMSERATTSPLKVGVVMCSVPLVLVLGFVLFVFLFGGGTDASGHVMSVMSNLLGVGGGDDTDSIAARHGAASQNTGRIARTFDRPPEEIQLEDESPVMALDVSSDQTRLRGSQKEEKADE</sequence>